<evidence type="ECO:0000256" key="1">
    <source>
        <dbReference type="SAM" id="MobiDB-lite"/>
    </source>
</evidence>
<organism evidence="2 3">
    <name type="scientific">Pleurodeles waltl</name>
    <name type="common">Iberian ribbed newt</name>
    <dbReference type="NCBI Taxonomy" id="8319"/>
    <lineage>
        <taxon>Eukaryota</taxon>
        <taxon>Metazoa</taxon>
        <taxon>Chordata</taxon>
        <taxon>Craniata</taxon>
        <taxon>Vertebrata</taxon>
        <taxon>Euteleostomi</taxon>
        <taxon>Amphibia</taxon>
        <taxon>Batrachia</taxon>
        <taxon>Caudata</taxon>
        <taxon>Salamandroidea</taxon>
        <taxon>Salamandridae</taxon>
        <taxon>Pleurodelinae</taxon>
        <taxon>Pleurodeles</taxon>
    </lineage>
</organism>
<reference evidence="2" key="1">
    <citation type="journal article" date="2022" name="bioRxiv">
        <title>Sequencing and chromosome-scale assembly of the giantPleurodeles waltlgenome.</title>
        <authorList>
            <person name="Brown T."/>
            <person name="Elewa A."/>
            <person name="Iarovenko S."/>
            <person name="Subramanian E."/>
            <person name="Araus A.J."/>
            <person name="Petzold A."/>
            <person name="Susuki M."/>
            <person name="Suzuki K.-i.T."/>
            <person name="Hayashi T."/>
            <person name="Toyoda A."/>
            <person name="Oliveira C."/>
            <person name="Osipova E."/>
            <person name="Leigh N.D."/>
            <person name="Simon A."/>
            <person name="Yun M.H."/>
        </authorList>
    </citation>
    <scope>NUCLEOTIDE SEQUENCE</scope>
    <source>
        <strain evidence="2">20211129_DDA</strain>
        <tissue evidence="2">Liver</tissue>
    </source>
</reference>
<dbReference type="AlphaFoldDB" id="A0AAV7VGP1"/>
<keyword evidence="3" id="KW-1185">Reference proteome</keyword>
<feature type="region of interest" description="Disordered" evidence="1">
    <location>
        <begin position="1"/>
        <end position="30"/>
    </location>
</feature>
<sequence length="117" mass="13321">MQRVHCRRNVPVDRQSYGNGKGARAERTEPTQCVLQPARDFPPKSRPSAPLTSETLAVFAYQLLHEDGSKCTPKRIVSGKMVMLQSKFTVPSSIKKQDEQPIRSEVQRSWTNVNMYM</sequence>
<dbReference type="EMBL" id="JANPWB010000003">
    <property type="protein sequence ID" value="KAJ1200076.1"/>
    <property type="molecule type" value="Genomic_DNA"/>
</dbReference>
<dbReference type="Proteomes" id="UP001066276">
    <property type="component" value="Chromosome 2_1"/>
</dbReference>
<proteinExistence type="predicted"/>
<gene>
    <name evidence="2" type="ORF">NDU88_003904</name>
</gene>
<evidence type="ECO:0000313" key="2">
    <source>
        <dbReference type="EMBL" id="KAJ1200076.1"/>
    </source>
</evidence>
<evidence type="ECO:0000313" key="3">
    <source>
        <dbReference type="Proteomes" id="UP001066276"/>
    </source>
</evidence>
<name>A0AAV7VGP1_PLEWA</name>
<accession>A0AAV7VGP1</accession>
<protein>
    <submittedName>
        <fullName evidence="2">Uncharacterized protein</fullName>
    </submittedName>
</protein>
<comment type="caution">
    <text evidence="2">The sequence shown here is derived from an EMBL/GenBank/DDBJ whole genome shotgun (WGS) entry which is preliminary data.</text>
</comment>